<evidence type="ECO:0000313" key="3">
    <source>
        <dbReference type="Proteomes" id="UP000297851"/>
    </source>
</evidence>
<dbReference type="Proteomes" id="UP000297851">
    <property type="component" value="Unassembled WGS sequence"/>
</dbReference>
<accession>A0ABY2JM11</accession>
<evidence type="ECO:0000313" key="2">
    <source>
        <dbReference type="EMBL" id="TFD06773.1"/>
    </source>
</evidence>
<feature type="region of interest" description="Disordered" evidence="1">
    <location>
        <begin position="43"/>
        <end position="65"/>
    </location>
</feature>
<proteinExistence type="predicted"/>
<gene>
    <name evidence="2" type="ORF">E3T25_01205</name>
</gene>
<dbReference type="EMBL" id="SOGO01000007">
    <property type="protein sequence ID" value="TFD06773.1"/>
    <property type="molecule type" value="Genomic_DNA"/>
</dbReference>
<reference evidence="2 3" key="1">
    <citation type="submission" date="2019-03" db="EMBL/GenBank/DDBJ databases">
        <title>Genomics of glacier-inhabiting Cryobacterium strains.</title>
        <authorList>
            <person name="Liu Q."/>
            <person name="Xin Y.-H."/>
        </authorList>
    </citation>
    <scope>NUCLEOTIDE SEQUENCE [LARGE SCALE GENOMIC DNA]</scope>
    <source>
        <strain evidence="2 3">TMT2-16</strain>
    </source>
</reference>
<evidence type="ECO:0000256" key="1">
    <source>
        <dbReference type="SAM" id="MobiDB-lite"/>
    </source>
</evidence>
<protein>
    <submittedName>
        <fullName evidence="2">Uncharacterized protein</fullName>
    </submittedName>
</protein>
<keyword evidence="3" id="KW-1185">Reference proteome</keyword>
<organism evidence="2 3">
    <name type="scientific">Cryobacterium sandaracinum</name>
    <dbReference type="NCBI Taxonomy" id="1259247"/>
    <lineage>
        <taxon>Bacteria</taxon>
        <taxon>Bacillati</taxon>
        <taxon>Actinomycetota</taxon>
        <taxon>Actinomycetes</taxon>
        <taxon>Micrococcales</taxon>
        <taxon>Microbacteriaceae</taxon>
        <taxon>Cryobacterium</taxon>
    </lineage>
</organism>
<dbReference type="RefSeq" id="WP_134371662.1">
    <property type="nucleotide sequence ID" value="NZ_SOGO01000007.1"/>
</dbReference>
<comment type="caution">
    <text evidence="2">The sequence shown here is derived from an EMBL/GenBank/DDBJ whole genome shotgun (WGS) entry which is preliminary data.</text>
</comment>
<name>A0ABY2JM11_9MICO</name>
<sequence>MMAHTPSPLASVAETSFTMPSATAWLGVFTPGFMSRPLLKLEQRSQDGTRGPQSVVMKTPTVNGR</sequence>